<dbReference type="EMBL" id="JAXCGZ010000180">
    <property type="protein sequence ID" value="KAK7086465.1"/>
    <property type="molecule type" value="Genomic_DNA"/>
</dbReference>
<dbReference type="InterPro" id="IPR011990">
    <property type="entry name" value="TPR-like_helical_dom_sf"/>
</dbReference>
<protein>
    <recommendedName>
        <fullName evidence="1">Prolyl 4-hydroxylase N-terminal domain-containing protein</fullName>
    </recommendedName>
</protein>
<organism evidence="2 3">
    <name type="scientific">Halocaridina rubra</name>
    <name type="common">Hawaiian red shrimp</name>
    <dbReference type="NCBI Taxonomy" id="373956"/>
    <lineage>
        <taxon>Eukaryota</taxon>
        <taxon>Metazoa</taxon>
        <taxon>Ecdysozoa</taxon>
        <taxon>Arthropoda</taxon>
        <taxon>Crustacea</taxon>
        <taxon>Multicrustacea</taxon>
        <taxon>Malacostraca</taxon>
        <taxon>Eumalacostraca</taxon>
        <taxon>Eucarida</taxon>
        <taxon>Decapoda</taxon>
        <taxon>Pleocyemata</taxon>
        <taxon>Caridea</taxon>
        <taxon>Atyoidea</taxon>
        <taxon>Atyidae</taxon>
        <taxon>Halocaridina</taxon>
    </lineage>
</organism>
<sequence>MINANQKMKMTTIPMLMNCILIISQMGETTGGHALHASSYQIQHLWESEQQVIRHIQDVLLSMEDIKQVLNMYVSSWESIVEGQKDIAGIPDDPVATFALLRHVAEGWREVDSTLTKVKDMYKNIEYLASRPDSEALPNNDDVLQATEALVKLAHIYRFNATALERGLFIQEALNKDITDSLDTSTSSAAYLLSQNDLVSIGLTAVNKGYFNIGVEFLRAAKSMSSARNMSSIQKNKQFRSASHFSLERIESLLNTAIKVHNHVLNTQGPRSLTHTASVTPYGTSDNNRQLPLDDNQVIIGGEYLNLHDNKTWMLNQRALVEQQQVERLCRGDNLRPISVRSTLSCRNYNGRDPWLLLGPFRIEELSHDPHITVIYDVITPEESQSIISTARAYLESPHNTYVNKSEDATLSRWSLKHVWLDNQSARALQSLSRRLAHVTRVHVDDNTSEPFMNLGFFTDSSDFSNMMRYVTNLEEGIQARME</sequence>
<dbReference type="Proteomes" id="UP001381693">
    <property type="component" value="Unassembled WGS sequence"/>
</dbReference>
<dbReference type="GO" id="GO:0005783">
    <property type="term" value="C:endoplasmic reticulum"/>
    <property type="evidence" value="ECO:0007669"/>
    <property type="project" value="InterPro"/>
</dbReference>
<proteinExistence type="predicted"/>
<keyword evidence="3" id="KW-1185">Reference proteome</keyword>
<dbReference type="Gene3D" id="1.25.40.10">
    <property type="entry name" value="Tetratricopeptide repeat domain"/>
    <property type="match status" value="1"/>
</dbReference>
<dbReference type="GO" id="GO:0004656">
    <property type="term" value="F:procollagen-proline 4-dioxygenase activity"/>
    <property type="evidence" value="ECO:0007669"/>
    <property type="project" value="InterPro"/>
</dbReference>
<feature type="domain" description="Prolyl 4-hydroxylase N-terminal" evidence="1">
    <location>
        <begin position="39"/>
        <end position="168"/>
    </location>
</feature>
<gene>
    <name evidence="2" type="ORF">SK128_012590</name>
</gene>
<comment type="caution">
    <text evidence="2">The sequence shown here is derived from an EMBL/GenBank/DDBJ whole genome shotgun (WGS) entry which is preliminary data.</text>
</comment>
<accession>A0AAN9FW98</accession>
<name>A0AAN9FW98_HALRR</name>
<dbReference type="InterPro" id="IPR013547">
    <property type="entry name" value="P4H_N"/>
</dbReference>
<dbReference type="Gene3D" id="2.60.120.620">
    <property type="entry name" value="q2cbj1_9rhob like domain"/>
    <property type="match status" value="1"/>
</dbReference>
<dbReference type="Pfam" id="PF08336">
    <property type="entry name" value="P4Ha_N"/>
    <property type="match status" value="1"/>
</dbReference>
<dbReference type="AlphaFoldDB" id="A0AAN9FW98"/>
<evidence type="ECO:0000259" key="1">
    <source>
        <dbReference type="Pfam" id="PF08336"/>
    </source>
</evidence>
<evidence type="ECO:0000313" key="2">
    <source>
        <dbReference type="EMBL" id="KAK7086465.1"/>
    </source>
</evidence>
<evidence type="ECO:0000313" key="3">
    <source>
        <dbReference type="Proteomes" id="UP001381693"/>
    </source>
</evidence>
<reference evidence="2 3" key="1">
    <citation type="submission" date="2023-11" db="EMBL/GenBank/DDBJ databases">
        <title>Halocaridina rubra genome assembly.</title>
        <authorList>
            <person name="Smith C."/>
        </authorList>
    </citation>
    <scope>NUCLEOTIDE SEQUENCE [LARGE SCALE GENOMIC DNA]</scope>
    <source>
        <strain evidence="2">EP-1</strain>
        <tissue evidence="2">Whole</tissue>
    </source>
</reference>